<protein>
    <submittedName>
        <fullName evidence="1">Uncharacterized protein</fullName>
    </submittedName>
</protein>
<gene>
    <name evidence="1" type="ORF">CEXT_294281</name>
</gene>
<sequence>AGQPSGSAFRLSSLVHVSSCNASLFRSCWELPSLLRKGRLSAEFTTESW</sequence>
<organism evidence="1 2">
    <name type="scientific">Caerostris extrusa</name>
    <name type="common">Bark spider</name>
    <name type="synonym">Caerostris bankana</name>
    <dbReference type="NCBI Taxonomy" id="172846"/>
    <lineage>
        <taxon>Eukaryota</taxon>
        <taxon>Metazoa</taxon>
        <taxon>Ecdysozoa</taxon>
        <taxon>Arthropoda</taxon>
        <taxon>Chelicerata</taxon>
        <taxon>Arachnida</taxon>
        <taxon>Araneae</taxon>
        <taxon>Araneomorphae</taxon>
        <taxon>Entelegynae</taxon>
        <taxon>Araneoidea</taxon>
        <taxon>Araneidae</taxon>
        <taxon>Caerostris</taxon>
    </lineage>
</organism>
<proteinExistence type="predicted"/>
<comment type="caution">
    <text evidence="1">The sequence shown here is derived from an EMBL/GenBank/DDBJ whole genome shotgun (WGS) entry which is preliminary data.</text>
</comment>
<name>A0AAV4U8Z2_CAEEX</name>
<dbReference type="EMBL" id="BPLR01012487">
    <property type="protein sequence ID" value="GIY54232.1"/>
    <property type="molecule type" value="Genomic_DNA"/>
</dbReference>
<keyword evidence="2" id="KW-1185">Reference proteome</keyword>
<evidence type="ECO:0000313" key="2">
    <source>
        <dbReference type="Proteomes" id="UP001054945"/>
    </source>
</evidence>
<evidence type="ECO:0000313" key="1">
    <source>
        <dbReference type="EMBL" id="GIY54232.1"/>
    </source>
</evidence>
<reference evidence="1 2" key="1">
    <citation type="submission" date="2021-06" db="EMBL/GenBank/DDBJ databases">
        <title>Caerostris extrusa draft genome.</title>
        <authorList>
            <person name="Kono N."/>
            <person name="Arakawa K."/>
        </authorList>
    </citation>
    <scope>NUCLEOTIDE SEQUENCE [LARGE SCALE GENOMIC DNA]</scope>
</reference>
<dbReference type="Proteomes" id="UP001054945">
    <property type="component" value="Unassembled WGS sequence"/>
</dbReference>
<feature type="non-terminal residue" evidence="1">
    <location>
        <position position="1"/>
    </location>
</feature>
<dbReference type="AlphaFoldDB" id="A0AAV4U8Z2"/>
<accession>A0AAV4U8Z2</accession>